<dbReference type="PROSITE" id="PS01124">
    <property type="entry name" value="HTH_ARAC_FAMILY_2"/>
    <property type="match status" value="1"/>
</dbReference>
<dbReference type="PROSITE" id="PS00041">
    <property type="entry name" value="HTH_ARAC_FAMILY_1"/>
    <property type="match status" value="1"/>
</dbReference>
<protein>
    <submittedName>
        <fullName evidence="5">HTH-type transcriptional activator RhaR</fullName>
    </submittedName>
</protein>
<evidence type="ECO:0000259" key="4">
    <source>
        <dbReference type="PROSITE" id="PS01124"/>
    </source>
</evidence>
<dbReference type="GO" id="GO:0003700">
    <property type="term" value="F:DNA-binding transcription factor activity"/>
    <property type="evidence" value="ECO:0007669"/>
    <property type="project" value="InterPro"/>
</dbReference>
<dbReference type="InterPro" id="IPR009057">
    <property type="entry name" value="Homeodomain-like_sf"/>
</dbReference>
<dbReference type="PANTHER" id="PTHR43280:SF28">
    <property type="entry name" value="HTH-TYPE TRANSCRIPTIONAL ACTIVATOR RHAS"/>
    <property type="match status" value="1"/>
</dbReference>
<dbReference type="InterPro" id="IPR020449">
    <property type="entry name" value="Tscrpt_reg_AraC-type_HTH"/>
</dbReference>
<dbReference type="EMBL" id="VSSQ01002137">
    <property type="protein sequence ID" value="MPM13555.1"/>
    <property type="molecule type" value="Genomic_DNA"/>
</dbReference>
<comment type="caution">
    <text evidence="5">The sequence shown here is derived from an EMBL/GenBank/DDBJ whole genome shotgun (WGS) entry which is preliminary data.</text>
</comment>
<feature type="domain" description="HTH araC/xylS-type" evidence="4">
    <location>
        <begin position="11"/>
        <end position="109"/>
    </location>
</feature>
<keyword evidence="2" id="KW-0238">DNA-binding</keyword>
<organism evidence="5">
    <name type="scientific">bioreactor metagenome</name>
    <dbReference type="NCBI Taxonomy" id="1076179"/>
    <lineage>
        <taxon>unclassified sequences</taxon>
        <taxon>metagenomes</taxon>
        <taxon>ecological metagenomes</taxon>
    </lineage>
</organism>
<dbReference type="InterPro" id="IPR018060">
    <property type="entry name" value="HTH_AraC"/>
</dbReference>
<accession>A0A644XBH5</accession>
<dbReference type="Gene3D" id="1.10.10.60">
    <property type="entry name" value="Homeodomain-like"/>
    <property type="match status" value="2"/>
</dbReference>
<dbReference type="SUPFAM" id="SSF46689">
    <property type="entry name" value="Homeodomain-like"/>
    <property type="match status" value="2"/>
</dbReference>
<dbReference type="GO" id="GO:0043565">
    <property type="term" value="F:sequence-specific DNA binding"/>
    <property type="evidence" value="ECO:0007669"/>
    <property type="project" value="InterPro"/>
</dbReference>
<sequence>MTVNWSKQVVCELQNYIKNHLNNSLRLQELSDIVSISPSYLSRIFRQVTGQTITNYIQSIKITKALEMLADTDCALCEIAEALGYYDQFHFSKVFKSYVGSSPTAYRNALCGACEHAKGVEEPQTEIQRLEAAAQDKQAAVVH</sequence>
<dbReference type="PANTHER" id="PTHR43280">
    <property type="entry name" value="ARAC-FAMILY TRANSCRIPTIONAL REGULATOR"/>
    <property type="match status" value="1"/>
</dbReference>
<dbReference type="PRINTS" id="PR00032">
    <property type="entry name" value="HTHARAC"/>
</dbReference>
<dbReference type="Pfam" id="PF12833">
    <property type="entry name" value="HTH_18"/>
    <property type="match status" value="1"/>
</dbReference>
<evidence type="ECO:0000313" key="5">
    <source>
        <dbReference type="EMBL" id="MPM13555.1"/>
    </source>
</evidence>
<gene>
    <name evidence="5" type="primary">rhaR_55</name>
    <name evidence="5" type="ORF">SDC9_59912</name>
</gene>
<dbReference type="SMART" id="SM00342">
    <property type="entry name" value="HTH_ARAC"/>
    <property type="match status" value="1"/>
</dbReference>
<keyword evidence="1" id="KW-0805">Transcription regulation</keyword>
<reference evidence="5" key="1">
    <citation type="submission" date="2019-08" db="EMBL/GenBank/DDBJ databases">
        <authorList>
            <person name="Kucharzyk K."/>
            <person name="Murdoch R.W."/>
            <person name="Higgins S."/>
            <person name="Loffler F."/>
        </authorList>
    </citation>
    <scope>NUCLEOTIDE SEQUENCE</scope>
</reference>
<dbReference type="AlphaFoldDB" id="A0A644XBH5"/>
<name>A0A644XBH5_9ZZZZ</name>
<keyword evidence="3" id="KW-0804">Transcription</keyword>
<proteinExistence type="predicted"/>
<evidence type="ECO:0000256" key="1">
    <source>
        <dbReference type="ARBA" id="ARBA00023015"/>
    </source>
</evidence>
<evidence type="ECO:0000256" key="3">
    <source>
        <dbReference type="ARBA" id="ARBA00023163"/>
    </source>
</evidence>
<evidence type="ECO:0000256" key="2">
    <source>
        <dbReference type="ARBA" id="ARBA00023125"/>
    </source>
</evidence>
<dbReference type="InterPro" id="IPR018062">
    <property type="entry name" value="HTH_AraC-typ_CS"/>
</dbReference>